<name>A0AAV8XCH6_9CUCU</name>
<dbReference type="Proteomes" id="UP001162162">
    <property type="component" value="Unassembled WGS sequence"/>
</dbReference>
<evidence type="ECO:0000313" key="2">
    <source>
        <dbReference type="Proteomes" id="UP001162162"/>
    </source>
</evidence>
<dbReference type="Gene3D" id="3.30.420.10">
    <property type="entry name" value="Ribonuclease H-like superfamily/Ribonuclease H"/>
    <property type="match status" value="1"/>
</dbReference>
<evidence type="ECO:0000313" key="1">
    <source>
        <dbReference type="EMBL" id="KAJ8936184.1"/>
    </source>
</evidence>
<dbReference type="GO" id="GO:0003676">
    <property type="term" value="F:nucleic acid binding"/>
    <property type="evidence" value="ECO:0007669"/>
    <property type="project" value="InterPro"/>
</dbReference>
<reference evidence="1" key="1">
    <citation type="journal article" date="2023" name="Insect Mol. Biol.">
        <title>Genome sequencing provides insights into the evolution of gene families encoding plant cell wall-degrading enzymes in longhorned beetles.</title>
        <authorList>
            <person name="Shin N.R."/>
            <person name="Okamura Y."/>
            <person name="Kirsch R."/>
            <person name="Pauchet Y."/>
        </authorList>
    </citation>
    <scope>NUCLEOTIDE SEQUENCE</scope>
    <source>
        <strain evidence="1">AMC_N1</strain>
    </source>
</reference>
<dbReference type="PANTHER" id="PTHR47326:SF1">
    <property type="entry name" value="HTH PSQ-TYPE DOMAIN-CONTAINING PROTEIN"/>
    <property type="match status" value="1"/>
</dbReference>
<keyword evidence="2" id="KW-1185">Reference proteome</keyword>
<proteinExistence type="predicted"/>
<sequence length="131" mass="15327">MVQLRDDAAGDTEARIEFCLWLQGMYLENPDFLQNILYTDEATFTTNGIVSSQNIRMWSENNPHWIFGAPTHNAVIVRNWLNESFPNYWIERSSPLIRWPPRSPDIMPLEFILWGTIKNKVYAIVDVLKNV</sequence>
<dbReference type="AlphaFoldDB" id="A0AAV8XCH6"/>
<dbReference type="EMBL" id="JAPWTK010000775">
    <property type="protein sequence ID" value="KAJ8936184.1"/>
    <property type="molecule type" value="Genomic_DNA"/>
</dbReference>
<dbReference type="PANTHER" id="PTHR47326">
    <property type="entry name" value="TRANSPOSABLE ELEMENT TC3 TRANSPOSASE-LIKE PROTEIN"/>
    <property type="match status" value="1"/>
</dbReference>
<accession>A0AAV8XCH6</accession>
<evidence type="ECO:0008006" key="3">
    <source>
        <dbReference type="Google" id="ProtNLM"/>
    </source>
</evidence>
<organism evidence="1 2">
    <name type="scientific">Aromia moschata</name>
    <dbReference type="NCBI Taxonomy" id="1265417"/>
    <lineage>
        <taxon>Eukaryota</taxon>
        <taxon>Metazoa</taxon>
        <taxon>Ecdysozoa</taxon>
        <taxon>Arthropoda</taxon>
        <taxon>Hexapoda</taxon>
        <taxon>Insecta</taxon>
        <taxon>Pterygota</taxon>
        <taxon>Neoptera</taxon>
        <taxon>Endopterygota</taxon>
        <taxon>Coleoptera</taxon>
        <taxon>Polyphaga</taxon>
        <taxon>Cucujiformia</taxon>
        <taxon>Chrysomeloidea</taxon>
        <taxon>Cerambycidae</taxon>
        <taxon>Cerambycinae</taxon>
        <taxon>Callichromatini</taxon>
        <taxon>Aromia</taxon>
    </lineage>
</organism>
<dbReference type="InterPro" id="IPR036397">
    <property type="entry name" value="RNaseH_sf"/>
</dbReference>
<comment type="caution">
    <text evidence="1">The sequence shown here is derived from an EMBL/GenBank/DDBJ whole genome shotgun (WGS) entry which is preliminary data.</text>
</comment>
<gene>
    <name evidence="1" type="ORF">NQ318_017064</name>
</gene>
<protein>
    <recommendedName>
        <fullName evidence="3">Transposable element Tc3 transposase</fullName>
    </recommendedName>
</protein>